<dbReference type="EMBL" id="JYDR01000109">
    <property type="protein sequence ID" value="KRY68510.1"/>
    <property type="molecule type" value="Genomic_DNA"/>
</dbReference>
<accession>A0A0V1E3T3</accession>
<gene>
    <name evidence="1" type="ORF">T4A_2199</name>
</gene>
<organism evidence="1 2">
    <name type="scientific">Trichinella pseudospiralis</name>
    <name type="common">Parasitic roundworm</name>
    <dbReference type="NCBI Taxonomy" id="6337"/>
    <lineage>
        <taxon>Eukaryota</taxon>
        <taxon>Metazoa</taxon>
        <taxon>Ecdysozoa</taxon>
        <taxon>Nematoda</taxon>
        <taxon>Enoplea</taxon>
        <taxon>Dorylaimia</taxon>
        <taxon>Trichinellida</taxon>
        <taxon>Trichinellidae</taxon>
        <taxon>Trichinella</taxon>
    </lineage>
</organism>
<comment type="caution">
    <text evidence="1">The sequence shown here is derived from an EMBL/GenBank/DDBJ whole genome shotgun (WGS) entry which is preliminary data.</text>
</comment>
<proteinExistence type="predicted"/>
<dbReference type="AlphaFoldDB" id="A0A0V1E3T3"/>
<evidence type="ECO:0000313" key="1">
    <source>
        <dbReference type="EMBL" id="KRY68510.1"/>
    </source>
</evidence>
<dbReference type="Proteomes" id="UP000054632">
    <property type="component" value="Unassembled WGS sequence"/>
</dbReference>
<sequence>MSAAVECLGSYASALRAGGRKALFGIAPLIVITDCDGLLKKLCYENRMSITGV</sequence>
<evidence type="ECO:0000313" key="2">
    <source>
        <dbReference type="Proteomes" id="UP000054632"/>
    </source>
</evidence>
<name>A0A0V1E3T3_TRIPS</name>
<protein>
    <submittedName>
        <fullName evidence="1">Uncharacterized protein</fullName>
    </submittedName>
</protein>
<reference evidence="1 2" key="1">
    <citation type="submission" date="2015-01" db="EMBL/GenBank/DDBJ databases">
        <title>Evolution of Trichinella species and genotypes.</title>
        <authorList>
            <person name="Korhonen P.K."/>
            <person name="Edoardo P."/>
            <person name="Giuseppe L.R."/>
            <person name="Gasser R.B."/>
        </authorList>
    </citation>
    <scope>NUCLEOTIDE SEQUENCE [LARGE SCALE GENOMIC DNA]</scope>
    <source>
        <strain evidence="1">ISS13</strain>
    </source>
</reference>